<evidence type="ECO:0000256" key="1">
    <source>
        <dbReference type="SAM" id="Phobius"/>
    </source>
</evidence>
<reference evidence="2 3" key="1">
    <citation type="submission" date="2018-07" db="EMBL/GenBank/DDBJ databases">
        <title>Genomic Encyclopedia of Type Strains, Phase IV (KMG-IV): sequencing the most valuable type-strain genomes for metagenomic binning, comparative biology and taxonomic classification.</title>
        <authorList>
            <person name="Goeker M."/>
        </authorList>
    </citation>
    <scope>NUCLEOTIDE SEQUENCE [LARGE SCALE GENOMIC DNA]</scope>
    <source>
        <strain evidence="2 3">DSM 14364</strain>
    </source>
</reference>
<name>A0A370HWN0_9HYPH</name>
<dbReference type="AlphaFoldDB" id="A0A370HWN0"/>
<keyword evidence="1" id="KW-0472">Membrane</keyword>
<evidence type="ECO:0000313" key="2">
    <source>
        <dbReference type="EMBL" id="RDI62361.1"/>
    </source>
</evidence>
<keyword evidence="3" id="KW-1185">Reference proteome</keyword>
<protein>
    <submittedName>
        <fullName evidence="2">Uncharacterized protein</fullName>
    </submittedName>
</protein>
<evidence type="ECO:0000313" key="3">
    <source>
        <dbReference type="Proteomes" id="UP000254925"/>
    </source>
</evidence>
<dbReference type="EMBL" id="QQBB01000001">
    <property type="protein sequence ID" value="RDI62361.1"/>
    <property type="molecule type" value="Genomic_DNA"/>
</dbReference>
<sequence>MLRIIGGVLAASLTAPYLASFFIFHLMVLFGASSGADIVFGAPSLFDEFTDSLKFLVIGTLGLTVFGLPILFAAGALAFLLNAVALHAKHHAVLGGAILGGLSLTLLFGAEPDDLRVFPLAGLLSGAICGWIYWRIALRPRLNEGIFR</sequence>
<gene>
    <name evidence="2" type="ORF">DES45_101631</name>
</gene>
<comment type="caution">
    <text evidence="2">The sequence shown here is derived from an EMBL/GenBank/DDBJ whole genome shotgun (WGS) entry which is preliminary data.</text>
</comment>
<organism evidence="2 3">
    <name type="scientific">Microvirga subterranea</name>
    <dbReference type="NCBI Taxonomy" id="186651"/>
    <lineage>
        <taxon>Bacteria</taxon>
        <taxon>Pseudomonadati</taxon>
        <taxon>Pseudomonadota</taxon>
        <taxon>Alphaproteobacteria</taxon>
        <taxon>Hyphomicrobiales</taxon>
        <taxon>Methylobacteriaceae</taxon>
        <taxon>Microvirga</taxon>
    </lineage>
</organism>
<feature type="transmembrane region" description="Helical" evidence="1">
    <location>
        <begin position="116"/>
        <end position="134"/>
    </location>
</feature>
<dbReference type="Proteomes" id="UP000254925">
    <property type="component" value="Unassembled WGS sequence"/>
</dbReference>
<feature type="transmembrane region" description="Helical" evidence="1">
    <location>
        <begin position="92"/>
        <end position="110"/>
    </location>
</feature>
<proteinExistence type="predicted"/>
<keyword evidence="1" id="KW-0812">Transmembrane</keyword>
<dbReference type="RefSeq" id="WP_170151367.1">
    <property type="nucleotide sequence ID" value="NZ_QQBB01000001.1"/>
</dbReference>
<feature type="transmembrane region" description="Helical" evidence="1">
    <location>
        <begin position="57"/>
        <end position="80"/>
    </location>
</feature>
<keyword evidence="1" id="KW-1133">Transmembrane helix</keyword>
<accession>A0A370HWN0</accession>